<evidence type="ECO:0000256" key="1">
    <source>
        <dbReference type="SAM" id="MobiDB-lite"/>
    </source>
</evidence>
<reference evidence="3" key="1">
    <citation type="submission" date="2016-11" db="UniProtKB">
        <authorList>
            <consortium name="WormBaseParasite"/>
        </authorList>
    </citation>
    <scope>IDENTIFICATION</scope>
</reference>
<organism evidence="2 3">
    <name type="scientific">Heterorhabditis bacteriophora</name>
    <name type="common">Entomopathogenic nematode worm</name>
    <dbReference type="NCBI Taxonomy" id="37862"/>
    <lineage>
        <taxon>Eukaryota</taxon>
        <taxon>Metazoa</taxon>
        <taxon>Ecdysozoa</taxon>
        <taxon>Nematoda</taxon>
        <taxon>Chromadorea</taxon>
        <taxon>Rhabditida</taxon>
        <taxon>Rhabditina</taxon>
        <taxon>Rhabditomorpha</taxon>
        <taxon>Strongyloidea</taxon>
        <taxon>Heterorhabditidae</taxon>
        <taxon>Heterorhabditis</taxon>
    </lineage>
</organism>
<evidence type="ECO:0000313" key="2">
    <source>
        <dbReference type="Proteomes" id="UP000095283"/>
    </source>
</evidence>
<protein>
    <submittedName>
        <fullName evidence="3">Uncharacterized protein</fullName>
    </submittedName>
</protein>
<dbReference type="WBParaSite" id="Hba_07599">
    <property type="protein sequence ID" value="Hba_07599"/>
    <property type="gene ID" value="Hba_07599"/>
</dbReference>
<dbReference type="AlphaFoldDB" id="A0A1I7WR68"/>
<feature type="region of interest" description="Disordered" evidence="1">
    <location>
        <begin position="1"/>
        <end position="36"/>
    </location>
</feature>
<name>A0A1I7WR68_HETBA</name>
<dbReference type="Proteomes" id="UP000095283">
    <property type="component" value="Unplaced"/>
</dbReference>
<accession>A0A1I7WR68</accession>
<proteinExistence type="predicted"/>
<evidence type="ECO:0000313" key="3">
    <source>
        <dbReference type="WBParaSite" id="Hba_07599"/>
    </source>
</evidence>
<keyword evidence="2" id="KW-1185">Reference proteome</keyword>
<sequence>MTSHSQRGVRRRPRKPSADSLLSGEKRKTNYGAGSDTLCRTIQRNRVKPIQPLVMGNIGSYIHYSLFYVKSGVIKYH</sequence>